<name>A0ABT3CMM9_9MYCO</name>
<dbReference type="InterPro" id="IPR056964">
    <property type="entry name" value="Phage_holin"/>
</dbReference>
<dbReference type="EMBL" id="JACKTY010000051">
    <property type="protein sequence ID" value="MCV7230651.1"/>
    <property type="molecule type" value="Genomic_DNA"/>
</dbReference>
<keyword evidence="1" id="KW-0812">Transmembrane</keyword>
<sequence>MWLDVDYQFVANIALLAAAAVESIFTGLYFVRSNWRANRIGRIFMVKCVALAAVLIQAAVSSWWPGTDYPFRHQIRFAIYTVGALAYVSMTVALWREQQLDRDRAREEFSLPPGVPPL</sequence>
<evidence type="ECO:0000313" key="3">
    <source>
        <dbReference type="Proteomes" id="UP001526201"/>
    </source>
</evidence>
<evidence type="ECO:0000256" key="1">
    <source>
        <dbReference type="SAM" id="Phobius"/>
    </source>
</evidence>
<protein>
    <submittedName>
        <fullName evidence="2">Uncharacterized protein</fullName>
    </submittedName>
</protein>
<feature type="transmembrane region" description="Helical" evidence="1">
    <location>
        <begin position="77"/>
        <end position="95"/>
    </location>
</feature>
<evidence type="ECO:0000313" key="2">
    <source>
        <dbReference type="EMBL" id="MCV7230651.1"/>
    </source>
</evidence>
<proteinExistence type="predicted"/>
<reference evidence="2 3" key="1">
    <citation type="journal article" date="2022" name="BMC Genomics">
        <title>Comparative genome analysis of mycobacteria focusing on tRNA and non-coding RNA.</title>
        <authorList>
            <person name="Behra P.R.K."/>
            <person name="Pettersson B.M.F."/>
            <person name="Ramesh M."/>
            <person name="Das S."/>
            <person name="Dasgupta S."/>
            <person name="Kirsebom L.A."/>
        </authorList>
    </citation>
    <scope>NUCLEOTIDE SEQUENCE [LARGE SCALE GENOMIC DNA]</scope>
    <source>
        <strain evidence="2 3">DSM 44078</strain>
    </source>
</reference>
<keyword evidence="3" id="KW-1185">Reference proteome</keyword>
<dbReference type="Proteomes" id="UP001526201">
    <property type="component" value="Unassembled WGS sequence"/>
</dbReference>
<keyword evidence="1" id="KW-0472">Membrane</keyword>
<accession>A0ABT3CMM9</accession>
<feature type="transmembrane region" description="Helical" evidence="1">
    <location>
        <begin position="12"/>
        <end position="31"/>
    </location>
</feature>
<keyword evidence="1" id="KW-1133">Transmembrane helix</keyword>
<gene>
    <name evidence="2" type="ORF">H7J73_32055</name>
</gene>
<comment type="caution">
    <text evidence="2">The sequence shown here is derived from an EMBL/GenBank/DDBJ whole genome shotgun (WGS) entry which is preliminary data.</text>
</comment>
<feature type="transmembrane region" description="Helical" evidence="1">
    <location>
        <begin position="43"/>
        <end position="65"/>
    </location>
</feature>
<dbReference type="Pfam" id="PF23778">
    <property type="entry name" value="Phage_holin_2"/>
    <property type="match status" value="1"/>
</dbReference>
<organism evidence="2 3">
    <name type="scientific">Mycolicibacterium komossense</name>
    <dbReference type="NCBI Taxonomy" id="1779"/>
    <lineage>
        <taxon>Bacteria</taxon>
        <taxon>Bacillati</taxon>
        <taxon>Actinomycetota</taxon>
        <taxon>Actinomycetes</taxon>
        <taxon>Mycobacteriales</taxon>
        <taxon>Mycobacteriaceae</taxon>
        <taxon>Mycolicibacterium</taxon>
    </lineage>
</organism>